<dbReference type="PANTHER" id="PTHR43133">
    <property type="entry name" value="RNA POLYMERASE ECF-TYPE SIGMA FACTO"/>
    <property type="match status" value="1"/>
</dbReference>
<dbReference type="GO" id="GO:0006352">
    <property type="term" value="P:DNA-templated transcription initiation"/>
    <property type="evidence" value="ECO:0007669"/>
    <property type="project" value="InterPro"/>
</dbReference>
<organism evidence="8 9">
    <name type="scientific">Clostridium intestinale</name>
    <dbReference type="NCBI Taxonomy" id="36845"/>
    <lineage>
        <taxon>Bacteria</taxon>
        <taxon>Bacillati</taxon>
        <taxon>Bacillota</taxon>
        <taxon>Clostridia</taxon>
        <taxon>Eubacteriales</taxon>
        <taxon>Clostridiaceae</taxon>
        <taxon>Clostridium</taxon>
    </lineage>
</organism>
<dbReference type="SUPFAM" id="SSF88659">
    <property type="entry name" value="Sigma3 and sigma4 domains of RNA polymerase sigma factors"/>
    <property type="match status" value="1"/>
</dbReference>
<name>A0A7D7A5Q6_9CLOT</name>
<evidence type="ECO:0000256" key="5">
    <source>
        <dbReference type="ARBA" id="ARBA00023163"/>
    </source>
</evidence>
<dbReference type="EMBL" id="CP059378">
    <property type="protein sequence ID" value="QLY81340.1"/>
    <property type="molecule type" value="Genomic_DNA"/>
</dbReference>
<dbReference type="InterPro" id="IPR039425">
    <property type="entry name" value="RNA_pol_sigma-70-like"/>
</dbReference>
<proteinExistence type="inferred from homology"/>
<accession>A0A7D7A5Q6</accession>
<evidence type="ECO:0000259" key="7">
    <source>
        <dbReference type="Pfam" id="PF08281"/>
    </source>
</evidence>
<dbReference type="Pfam" id="PF08281">
    <property type="entry name" value="Sigma70_r4_2"/>
    <property type="match status" value="1"/>
</dbReference>
<keyword evidence="5" id="KW-0804">Transcription</keyword>
<dbReference type="PANTHER" id="PTHR43133:SF8">
    <property type="entry name" value="RNA POLYMERASE SIGMA FACTOR HI_1459-RELATED"/>
    <property type="match status" value="1"/>
</dbReference>
<dbReference type="RefSeq" id="WP_021802693.1">
    <property type="nucleotide sequence ID" value="NZ_CP059378.1"/>
</dbReference>
<feature type="domain" description="RNA polymerase sigma factor 70 region 4 type 2" evidence="7">
    <location>
        <begin position="123"/>
        <end position="173"/>
    </location>
</feature>
<dbReference type="Pfam" id="PF04542">
    <property type="entry name" value="Sigma70_r2"/>
    <property type="match status" value="1"/>
</dbReference>
<dbReference type="KEGG" id="cint:HZF06_07100"/>
<evidence type="ECO:0000256" key="4">
    <source>
        <dbReference type="ARBA" id="ARBA00023125"/>
    </source>
</evidence>
<evidence type="ECO:0000256" key="3">
    <source>
        <dbReference type="ARBA" id="ARBA00023082"/>
    </source>
</evidence>
<evidence type="ECO:0000313" key="9">
    <source>
        <dbReference type="Proteomes" id="UP000512286"/>
    </source>
</evidence>
<dbReference type="InterPro" id="IPR036388">
    <property type="entry name" value="WH-like_DNA-bd_sf"/>
</dbReference>
<dbReference type="Gene3D" id="1.10.1740.10">
    <property type="match status" value="1"/>
</dbReference>
<evidence type="ECO:0000256" key="1">
    <source>
        <dbReference type="ARBA" id="ARBA00010641"/>
    </source>
</evidence>
<dbReference type="GO" id="GO:0003677">
    <property type="term" value="F:DNA binding"/>
    <property type="evidence" value="ECO:0007669"/>
    <property type="project" value="UniProtKB-KW"/>
</dbReference>
<reference evidence="8 9" key="1">
    <citation type="submission" date="2020-07" db="EMBL/GenBank/DDBJ databases">
        <title>Electron transfer.</title>
        <authorList>
            <person name="Huang L."/>
            <person name="Liu X."/>
            <person name="Zhou S."/>
        </authorList>
    </citation>
    <scope>NUCLEOTIDE SEQUENCE [LARGE SCALE GENOMIC DNA]</scope>
    <source>
        <strain evidence="8 9">Lx1</strain>
    </source>
</reference>
<keyword evidence="3" id="KW-0731">Sigma factor</keyword>
<feature type="domain" description="RNA polymerase sigma-70 region 2" evidence="6">
    <location>
        <begin position="24"/>
        <end position="91"/>
    </location>
</feature>
<evidence type="ECO:0000256" key="2">
    <source>
        <dbReference type="ARBA" id="ARBA00023015"/>
    </source>
</evidence>
<keyword evidence="2" id="KW-0805">Transcription regulation</keyword>
<dbReference type="NCBIfam" id="TIGR02937">
    <property type="entry name" value="sigma70-ECF"/>
    <property type="match status" value="1"/>
</dbReference>
<comment type="similarity">
    <text evidence="1">Belongs to the sigma-70 factor family. ECF subfamily.</text>
</comment>
<dbReference type="Proteomes" id="UP000512286">
    <property type="component" value="Chromosome"/>
</dbReference>
<gene>
    <name evidence="8" type="ORF">HZF06_07100</name>
</gene>
<sequence length="187" mass="22301">MKVDETNFINELKKKNPKSMEFIVDMYGNLIYKIVYSVLYRDNDINSVEECTNDVFMKIWENIECFDDTKGTFKTWIMAISKFKAIDYKRKIMKHSDNADIDDLHLASNENIENNFILKERRDEILSIIDRMKEPDKYIFLQRYFFNEDIDTIAGSLNLTKAAIENRLSRGRKVLREKLINFKERAI</sequence>
<protein>
    <submittedName>
        <fullName evidence="8">Sigma-70 family RNA polymerase sigma factor</fullName>
    </submittedName>
</protein>
<dbReference type="Gene3D" id="1.10.10.10">
    <property type="entry name" value="Winged helix-like DNA-binding domain superfamily/Winged helix DNA-binding domain"/>
    <property type="match status" value="1"/>
</dbReference>
<dbReference type="GO" id="GO:0016987">
    <property type="term" value="F:sigma factor activity"/>
    <property type="evidence" value="ECO:0007669"/>
    <property type="project" value="UniProtKB-KW"/>
</dbReference>
<dbReference type="InterPro" id="IPR013249">
    <property type="entry name" value="RNA_pol_sigma70_r4_t2"/>
</dbReference>
<dbReference type="AlphaFoldDB" id="A0A7D7A5Q6"/>
<dbReference type="InterPro" id="IPR007627">
    <property type="entry name" value="RNA_pol_sigma70_r2"/>
</dbReference>
<dbReference type="InterPro" id="IPR013325">
    <property type="entry name" value="RNA_pol_sigma_r2"/>
</dbReference>
<dbReference type="SUPFAM" id="SSF88946">
    <property type="entry name" value="Sigma2 domain of RNA polymerase sigma factors"/>
    <property type="match status" value="1"/>
</dbReference>
<dbReference type="InterPro" id="IPR014284">
    <property type="entry name" value="RNA_pol_sigma-70_dom"/>
</dbReference>
<evidence type="ECO:0000259" key="6">
    <source>
        <dbReference type="Pfam" id="PF04542"/>
    </source>
</evidence>
<dbReference type="InterPro" id="IPR013324">
    <property type="entry name" value="RNA_pol_sigma_r3/r4-like"/>
</dbReference>
<evidence type="ECO:0000313" key="8">
    <source>
        <dbReference type="EMBL" id="QLY81340.1"/>
    </source>
</evidence>
<keyword evidence="4" id="KW-0238">DNA-binding</keyword>